<dbReference type="PANTHER" id="PTHR10332:SF10">
    <property type="entry name" value="EQUILIBRATIVE NUCLEOSIDE TRANSPORTER 4"/>
    <property type="match status" value="1"/>
</dbReference>
<evidence type="ECO:0000256" key="4">
    <source>
        <dbReference type="ARBA" id="ARBA00022692"/>
    </source>
</evidence>
<dbReference type="PANTHER" id="PTHR10332">
    <property type="entry name" value="EQUILIBRATIVE NUCLEOSIDE TRANSPORTER"/>
    <property type="match status" value="1"/>
</dbReference>
<feature type="transmembrane region" description="Helical" evidence="7">
    <location>
        <begin position="172"/>
        <end position="190"/>
    </location>
</feature>
<comment type="subcellular location">
    <subcellularLocation>
        <location evidence="1">Membrane</location>
        <topology evidence="1">Multi-pass membrane protein</topology>
    </subcellularLocation>
</comment>
<evidence type="ECO:0000256" key="6">
    <source>
        <dbReference type="ARBA" id="ARBA00023136"/>
    </source>
</evidence>
<feature type="transmembrane region" description="Helical" evidence="7">
    <location>
        <begin position="327"/>
        <end position="347"/>
    </location>
</feature>
<dbReference type="InterPro" id="IPR002259">
    <property type="entry name" value="Eqnu_transpt"/>
</dbReference>
<feature type="transmembrane region" description="Helical" evidence="7">
    <location>
        <begin position="39"/>
        <end position="59"/>
    </location>
</feature>
<feature type="transmembrane region" description="Helical" evidence="7">
    <location>
        <begin position="264"/>
        <end position="286"/>
    </location>
</feature>
<dbReference type="OrthoDB" id="427043at2759"/>
<evidence type="ECO:0000313" key="9">
    <source>
        <dbReference type="Proteomes" id="UP000785679"/>
    </source>
</evidence>
<evidence type="ECO:0000256" key="7">
    <source>
        <dbReference type="SAM" id="Phobius"/>
    </source>
</evidence>
<dbReference type="GO" id="GO:0005337">
    <property type="term" value="F:nucleoside transmembrane transporter activity"/>
    <property type="evidence" value="ECO:0007669"/>
    <property type="project" value="InterPro"/>
</dbReference>
<sequence>MLCFLILIYLMEETRDRDSDFLVPQHSHKASSEEIPKRLKYMLVFFGMSALLPNAAILTDMDYFIARLPNHHPEFVYYMTLNFAMVIGQTAGVRLLMRFDYLPKFIGLLIPQILLMIAFPLFMGYTGEETAWTVSNILVVLIGIVMGTMTCFLGAIAGVLGPSFVGPLMQGFQLSFVLVALVRLICLLVFNSQDTQAYLDSTILYFSLNVAILILMMILVPVFFGHDIIKRALFSKVRANLNSVGSEKDVHTVKPCETFEKISFEAYIIFLTFMTTFLIYPSIVFQKQQDIISNRSDWSIFILNVVVSIADLLGRNIASRKPHYQRTFLGTGCFLRLTLVCTTLLIGLSSSPFWNNIFVVLINAGAIGLTNGFFATAACNSIPGRLEEHEKEFGGFVMSVVLNTGIGFGQLVSLISFQRLF</sequence>
<feature type="transmembrane region" description="Helical" evidence="7">
    <location>
        <begin position="298"/>
        <end position="315"/>
    </location>
</feature>
<evidence type="ECO:0000256" key="5">
    <source>
        <dbReference type="ARBA" id="ARBA00022989"/>
    </source>
</evidence>
<evidence type="ECO:0000313" key="8">
    <source>
        <dbReference type="EMBL" id="TNV78204.1"/>
    </source>
</evidence>
<evidence type="ECO:0000256" key="2">
    <source>
        <dbReference type="ARBA" id="ARBA00007965"/>
    </source>
</evidence>
<dbReference type="EMBL" id="RRYP01010718">
    <property type="protein sequence ID" value="TNV78204.1"/>
    <property type="molecule type" value="Genomic_DNA"/>
</dbReference>
<keyword evidence="4 7" id="KW-0812">Transmembrane</keyword>
<evidence type="ECO:0000256" key="1">
    <source>
        <dbReference type="ARBA" id="ARBA00004141"/>
    </source>
</evidence>
<feature type="transmembrane region" description="Helical" evidence="7">
    <location>
        <begin position="137"/>
        <end position="160"/>
    </location>
</feature>
<name>A0A8J8NPX0_HALGN</name>
<dbReference type="Pfam" id="PF01733">
    <property type="entry name" value="Nucleoside_tran"/>
    <property type="match status" value="1"/>
</dbReference>
<protein>
    <recommendedName>
        <fullName evidence="10">Equilibrative nucleoside transporter</fullName>
    </recommendedName>
</protein>
<proteinExistence type="inferred from homology"/>
<keyword evidence="9" id="KW-1185">Reference proteome</keyword>
<comment type="similarity">
    <text evidence="2">Belongs to the SLC29A/ENT transporter (TC 2.A.57) family.</text>
</comment>
<feature type="transmembrane region" description="Helical" evidence="7">
    <location>
        <begin position="75"/>
        <end position="93"/>
    </location>
</feature>
<evidence type="ECO:0008006" key="10">
    <source>
        <dbReference type="Google" id="ProtNLM"/>
    </source>
</evidence>
<feature type="transmembrane region" description="Helical" evidence="7">
    <location>
        <begin position="353"/>
        <end position="374"/>
    </location>
</feature>
<dbReference type="AlphaFoldDB" id="A0A8J8NPX0"/>
<dbReference type="GO" id="GO:0005886">
    <property type="term" value="C:plasma membrane"/>
    <property type="evidence" value="ECO:0007669"/>
    <property type="project" value="TreeGrafter"/>
</dbReference>
<feature type="transmembrane region" description="Helical" evidence="7">
    <location>
        <begin position="202"/>
        <end position="224"/>
    </location>
</feature>
<keyword evidence="3" id="KW-0813">Transport</keyword>
<organism evidence="8 9">
    <name type="scientific">Halteria grandinella</name>
    <dbReference type="NCBI Taxonomy" id="5974"/>
    <lineage>
        <taxon>Eukaryota</taxon>
        <taxon>Sar</taxon>
        <taxon>Alveolata</taxon>
        <taxon>Ciliophora</taxon>
        <taxon>Intramacronucleata</taxon>
        <taxon>Spirotrichea</taxon>
        <taxon>Stichotrichia</taxon>
        <taxon>Sporadotrichida</taxon>
        <taxon>Halteriidae</taxon>
        <taxon>Halteria</taxon>
    </lineage>
</organism>
<keyword evidence="6 7" id="KW-0472">Membrane</keyword>
<dbReference type="Proteomes" id="UP000785679">
    <property type="component" value="Unassembled WGS sequence"/>
</dbReference>
<keyword evidence="5 7" id="KW-1133">Transmembrane helix</keyword>
<gene>
    <name evidence="8" type="ORF">FGO68_gene13628</name>
</gene>
<feature type="transmembrane region" description="Helical" evidence="7">
    <location>
        <begin position="395"/>
        <end position="417"/>
    </location>
</feature>
<reference evidence="8" key="1">
    <citation type="submission" date="2019-06" db="EMBL/GenBank/DDBJ databases">
        <authorList>
            <person name="Zheng W."/>
        </authorList>
    </citation>
    <scope>NUCLEOTIDE SEQUENCE</scope>
    <source>
        <strain evidence="8">QDHG01</strain>
    </source>
</reference>
<accession>A0A8J8NPX0</accession>
<evidence type="ECO:0000256" key="3">
    <source>
        <dbReference type="ARBA" id="ARBA00022448"/>
    </source>
</evidence>
<comment type="caution">
    <text evidence="8">The sequence shown here is derived from an EMBL/GenBank/DDBJ whole genome shotgun (WGS) entry which is preliminary data.</text>
</comment>
<feature type="transmembrane region" description="Helical" evidence="7">
    <location>
        <begin position="105"/>
        <end position="125"/>
    </location>
</feature>